<name>A0A9D1AIM3_9FIRM</name>
<dbReference type="GO" id="GO:0004126">
    <property type="term" value="F:cytidine deaminase activity"/>
    <property type="evidence" value="ECO:0007669"/>
    <property type="project" value="UniProtKB-ARBA"/>
</dbReference>
<accession>A0A9D1AIM3</accession>
<dbReference type="GO" id="GO:0055086">
    <property type="term" value="P:nucleobase-containing small molecule metabolic process"/>
    <property type="evidence" value="ECO:0007669"/>
    <property type="project" value="UniProtKB-ARBA"/>
</dbReference>
<dbReference type="InterPro" id="IPR002125">
    <property type="entry name" value="CMP_dCMP_dom"/>
</dbReference>
<dbReference type="InterPro" id="IPR050202">
    <property type="entry name" value="Cyt/Deoxycyt_deaminase"/>
</dbReference>
<dbReference type="EMBL" id="DVGY01000074">
    <property type="protein sequence ID" value="HIR40795.1"/>
    <property type="molecule type" value="Genomic_DNA"/>
</dbReference>
<dbReference type="Proteomes" id="UP000886749">
    <property type="component" value="Unassembled WGS sequence"/>
</dbReference>
<dbReference type="AlphaFoldDB" id="A0A9D1AIM3"/>
<dbReference type="GO" id="GO:0005829">
    <property type="term" value="C:cytosol"/>
    <property type="evidence" value="ECO:0007669"/>
    <property type="project" value="TreeGrafter"/>
</dbReference>
<keyword evidence="3" id="KW-0378">Hydrolase</keyword>
<dbReference type="PANTHER" id="PTHR11644">
    <property type="entry name" value="CYTIDINE DEAMINASE"/>
    <property type="match status" value="1"/>
</dbReference>
<dbReference type="PROSITE" id="PS00903">
    <property type="entry name" value="CYT_DCMP_DEAMINASES_1"/>
    <property type="match status" value="1"/>
</dbReference>
<dbReference type="PANTHER" id="PTHR11644:SF2">
    <property type="entry name" value="CYTIDINE DEAMINASE"/>
    <property type="match status" value="1"/>
</dbReference>
<protein>
    <submittedName>
        <fullName evidence="6">Cytidine deaminase</fullName>
    </submittedName>
</protein>
<keyword evidence="4" id="KW-0862">Zinc</keyword>
<evidence type="ECO:0000256" key="3">
    <source>
        <dbReference type="ARBA" id="ARBA00022801"/>
    </source>
</evidence>
<evidence type="ECO:0000313" key="6">
    <source>
        <dbReference type="EMBL" id="HIR40795.1"/>
    </source>
</evidence>
<dbReference type="Pfam" id="PF00383">
    <property type="entry name" value="dCMP_cyt_deam_1"/>
    <property type="match status" value="1"/>
</dbReference>
<comment type="caution">
    <text evidence="6">The sequence shown here is derived from an EMBL/GenBank/DDBJ whole genome shotgun (WGS) entry which is preliminary data.</text>
</comment>
<proteinExistence type="inferred from homology"/>
<gene>
    <name evidence="6" type="ORF">IAB36_03100</name>
</gene>
<evidence type="ECO:0000259" key="5">
    <source>
        <dbReference type="Pfam" id="PF00383"/>
    </source>
</evidence>
<dbReference type="CDD" id="cd01283">
    <property type="entry name" value="cytidine_deaminase"/>
    <property type="match status" value="1"/>
</dbReference>
<dbReference type="SUPFAM" id="SSF53927">
    <property type="entry name" value="Cytidine deaminase-like"/>
    <property type="match status" value="1"/>
</dbReference>
<evidence type="ECO:0000256" key="1">
    <source>
        <dbReference type="ARBA" id="ARBA00006576"/>
    </source>
</evidence>
<evidence type="ECO:0000256" key="2">
    <source>
        <dbReference type="ARBA" id="ARBA00022723"/>
    </source>
</evidence>
<keyword evidence="2" id="KW-0479">Metal-binding</keyword>
<comment type="similarity">
    <text evidence="1">Belongs to the cytidine and deoxycytidylate deaminase family.</text>
</comment>
<dbReference type="GO" id="GO:0072527">
    <property type="term" value="P:pyrimidine-containing compound metabolic process"/>
    <property type="evidence" value="ECO:0007669"/>
    <property type="project" value="UniProtKB-ARBA"/>
</dbReference>
<reference evidence="6" key="2">
    <citation type="journal article" date="2021" name="PeerJ">
        <title>Extensive microbial diversity within the chicken gut microbiome revealed by metagenomics and culture.</title>
        <authorList>
            <person name="Gilroy R."/>
            <person name="Ravi A."/>
            <person name="Getino M."/>
            <person name="Pursley I."/>
            <person name="Horton D.L."/>
            <person name="Alikhan N.F."/>
            <person name="Baker D."/>
            <person name="Gharbi K."/>
            <person name="Hall N."/>
            <person name="Watson M."/>
            <person name="Adriaenssens E.M."/>
            <person name="Foster-Nyarko E."/>
            <person name="Jarju S."/>
            <person name="Secka A."/>
            <person name="Antonio M."/>
            <person name="Oren A."/>
            <person name="Chaudhuri R.R."/>
            <person name="La Ragione R."/>
            <person name="Hildebrand F."/>
            <person name="Pallen M.J."/>
        </authorList>
    </citation>
    <scope>NUCLEOTIDE SEQUENCE</scope>
    <source>
        <strain evidence="6">CHK184-25365</strain>
    </source>
</reference>
<reference evidence="6" key="1">
    <citation type="submission" date="2020-10" db="EMBL/GenBank/DDBJ databases">
        <authorList>
            <person name="Gilroy R."/>
        </authorList>
    </citation>
    <scope>NUCLEOTIDE SEQUENCE</scope>
    <source>
        <strain evidence="6">CHK184-25365</strain>
    </source>
</reference>
<evidence type="ECO:0000313" key="7">
    <source>
        <dbReference type="Proteomes" id="UP000886749"/>
    </source>
</evidence>
<dbReference type="GO" id="GO:0042802">
    <property type="term" value="F:identical protein binding"/>
    <property type="evidence" value="ECO:0007669"/>
    <property type="project" value="UniProtKB-ARBA"/>
</dbReference>
<evidence type="ECO:0000256" key="4">
    <source>
        <dbReference type="ARBA" id="ARBA00022833"/>
    </source>
</evidence>
<dbReference type="InterPro" id="IPR016193">
    <property type="entry name" value="Cytidine_deaminase-like"/>
</dbReference>
<feature type="domain" description="CMP/dCMP-type deaminase" evidence="5">
    <location>
        <begin position="23"/>
        <end position="99"/>
    </location>
</feature>
<dbReference type="GO" id="GO:0008270">
    <property type="term" value="F:zinc ion binding"/>
    <property type="evidence" value="ECO:0007669"/>
    <property type="project" value="InterPro"/>
</dbReference>
<dbReference type="Gene3D" id="3.40.140.10">
    <property type="entry name" value="Cytidine Deaminase, domain 2"/>
    <property type="match status" value="1"/>
</dbReference>
<dbReference type="InterPro" id="IPR016192">
    <property type="entry name" value="APOBEC/CMP_deaminase_Zn-bd"/>
</dbReference>
<organism evidence="6 7">
    <name type="scientific">Candidatus Egerieicola pullicola</name>
    <dbReference type="NCBI Taxonomy" id="2840775"/>
    <lineage>
        <taxon>Bacteria</taxon>
        <taxon>Bacillati</taxon>
        <taxon>Bacillota</taxon>
        <taxon>Clostridia</taxon>
        <taxon>Eubacteriales</taxon>
        <taxon>Oscillospiraceae</taxon>
        <taxon>Oscillospiraceae incertae sedis</taxon>
        <taxon>Candidatus Egerieicola</taxon>
    </lineage>
</organism>
<sequence length="132" mass="14502">MQDLSQLYEIARQTLRPMELTQYGEAGQVACALETAAGNIFTGICIDLPCSLGFCAEQAAMAEMLKSGETQIVQILAVGEEGNVLPPCGRCREFMAQVDRRNLDALAAVSCFQAVPLKELLPKRWDEESFEK</sequence>